<proteinExistence type="predicted"/>
<dbReference type="GO" id="GO:0004518">
    <property type="term" value="F:nuclease activity"/>
    <property type="evidence" value="ECO:0007669"/>
    <property type="project" value="UniProtKB-KW"/>
</dbReference>
<evidence type="ECO:0000256" key="1">
    <source>
        <dbReference type="ARBA" id="ARBA00022722"/>
    </source>
</evidence>
<dbReference type="Gene3D" id="3.90.1600.10">
    <property type="entry name" value="Palm domain of DNA polymerase"/>
    <property type="match status" value="1"/>
</dbReference>
<accession>A0A8S5Q3P3</accession>
<reference evidence="3" key="1">
    <citation type="journal article" date="2021" name="Proc. Natl. Acad. Sci. U.S.A.">
        <title>A Catalog of Tens of Thousands of Viruses from Human Metagenomes Reveals Hidden Associations with Chronic Diseases.</title>
        <authorList>
            <person name="Tisza M.J."/>
            <person name="Buck C.B."/>
        </authorList>
    </citation>
    <scope>NUCLEOTIDE SEQUENCE</scope>
    <source>
        <strain evidence="3">Ctxrg1</strain>
    </source>
</reference>
<dbReference type="EMBL" id="BK015573">
    <property type="protein sequence ID" value="DAE13934.1"/>
    <property type="molecule type" value="Genomic_DNA"/>
</dbReference>
<evidence type="ECO:0000256" key="2">
    <source>
        <dbReference type="ARBA" id="ARBA00022801"/>
    </source>
</evidence>
<protein>
    <submittedName>
        <fullName evidence="3">DNA polymerase</fullName>
    </submittedName>
</protein>
<name>A0A8S5Q3P3_9CAUD</name>
<evidence type="ECO:0000313" key="3">
    <source>
        <dbReference type="EMBL" id="DAE13934.1"/>
    </source>
</evidence>
<dbReference type="InterPro" id="IPR043502">
    <property type="entry name" value="DNA/RNA_pol_sf"/>
</dbReference>
<keyword evidence="2" id="KW-0378">Hydrolase</keyword>
<dbReference type="InterPro" id="IPR023211">
    <property type="entry name" value="DNA_pol_palm_dom_sf"/>
</dbReference>
<dbReference type="SUPFAM" id="SSF56672">
    <property type="entry name" value="DNA/RNA polymerases"/>
    <property type="match status" value="1"/>
</dbReference>
<keyword evidence="1" id="KW-0540">Nuclease</keyword>
<organism evidence="3">
    <name type="scientific">Siphoviridae sp. ctxrg1</name>
    <dbReference type="NCBI Taxonomy" id="2825741"/>
    <lineage>
        <taxon>Viruses</taxon>
        <taxon>Duplodnaviria</taxon>
        <taxon>Heunggongvirae</taxon>
        <taxon>Uroviricota</taxon>
        <taxon>Caudoviricetes</taxon>
    </lineage>
</organism>
<dbReference type="GO" id="GO:0016787">
    <property type="term" value="F:hydrolase activity"/>
    <property type="evidence" value="ECO:0007669"/>
    <property type="project" value="UniProtKB-KW"/>
</dbReference>
<sequence length="624" mass="71790">MNLEKVVIYDIEIFKHDFLLVFKDINKNEVATFHNEVATENFNPFICDSLGIKITEEDGKYTVNLKDIVDTQVLVGYNNYYYDDRIIQELMTILEKDVEYIKSRIKQVNDMIIGNRFTTRFRNEFTSLDVFQQIDVGRPSLKMIEANKGVSIEETSVPFNIDRPLTAEELEATIYYCNYDVNQTIDIYKDRIHTYFVPKINLVKRVIKDQKDFSRYLRFNTTTLVGNLFKQDNYGETELVGSHVYDVVPAEVKKTWLNFKDNLFINTNKNNEAHIVGEYKNISVKELDCDIEFGYGGLHGVPVENKGNIIVTNDVKLLDVASLYPTIIGNLKLLGIYTDDYIQMKYDRLKVKHTDKPLSDSLKLILNSTYGVMNSKYSPINNPVGAYSVCFYGQSLLYDLSKELHNVGCKLININTDGVAFTTDNEDYKEVWKKIEEKYNITLEEDKFVKWIQKDVNNYIAVTEKGKVKVKGGAFSKYQKTASHNYKNYSNAIVDKAIVEYLTNGTAPLTTVLNHREDKELFQIILKCGGTYLGTVDEDKNLLSNKVNRVFACKKTNPKRTKLYKAKEKEDGTLSLANFPDVPDDMIVFNGDVKDLDSNEIDLSFYLRLINSKLKDLGQILEVM</sequence>